<dbReference type="OrthoDB" id="2155246at2759"/>
<dbReference type="Pfam" id="PF01661">
    <property type="entry name" value="Macro"/>
    <property type="match status" value="1"/>
</dbReference>
<dbReference type="InterPro" id="IPR043472">
    <property type="entry name" value="Macro_dom-like"/>
</dbReference>
<gene>
    <name evidence="9" type="ORF">DFL_008886</name>
</gene>
<feature type="domain" description="Macro" evidence="8">
    <location>
        <begin position="28"/>
        <end position="237"/>
    </location>
</feature>
<accession>A0A436ZQ44</accession>
<keyword evidence="5" id="KW-0378">Hydrolase</keyword>
<reference evidence="9 10" key="1">
    <citation type="submission" date="2019-01" db="EMBL/GenBank/DDBJ databases">
        <title>Intercellular communication is required for trap formation in the nematode-trapping fungus Duddingtonia flagrans.</title>
        <authorList>
            <person name="Youssar L."/>
            <person name="Wernet V."/>
            <person name="Hensel N."/>
            <person name="Hildebrandt H.-G."/>
            <person name="Fischer R."/>
        </authorList>
    </citation>
    <scope>NUCLEOTIDE SEQUENCE [LARGE SCALE GENOMIC DNA]</scope>
    <source>
        <strain evidence="9 10">CBS H-5679</strain>
    </source>
</reference>
<evidence type="ECO:0000313" key="10">
    <source>
        <dbReference type="Proteomes" id="UP000283090"/>
    </source>
</evidence>
<dbReference type="AlphaFoldDB" id="A0A436ZQ44"/>
<evidence type="ECO:0000256" key="2">
    <source>
        <dbReference type="ARBA" id="ARBA00006575"/>
    </source>
</evidence>
<evidence type="ECO:0000256" key="3">
    <source>
        <dbReference type="ARBA" id="ARBA00012983"/>
    </source>
</evidence>
<evidence type="ECO:0000313" key="9">
    <source>
        <dbReference type="EMBL" id="RVD81004.1"/>
    </source>
</evidence>
<comment type="catalytic activity">
    <reaction evidence="6">
        <text>ADP-alpha-D-ribose 1''-phosphate + H2O = ADP-D-ribose + phosphate</text>
        <dbReference type="Rhea" id="RHEA:25029"/>
        <dbReference type="ChEBI" id="CHEBI:15377"/>
        <dbReference type="ChEBI" id="CHEBI:43474"/>
        <dbReference type="ChEBI" id="CHEBI:57967"/>
        <dbReference type="ChEBI" id="CHEBI:58753"/>
        <dbReference type="EC" id="3.1.3.84"/>
    </reaction>
</comment>
<dbReference type="EMBL" id="SAEB01000012">
    <property type="protein sequence ID" value="RVD81004.1"/>
    <property type="molecule type" value="Genomic_DNA"/>
</dbReference>
<dbReference type="Gene3D" id="3.40.220.10">
    <property type="entry name" value="Leucine Aminopeptidase, subunit E, domain 1"/>
    <property type="match status" value="1"/>
</dbReference>
<dbReference type="InterPro" id="IPR002589">
    <property type="entry name" value="Macro_dom"/>
</dbReference>
<evidence type="ECO:0000256" key="7">
    <source>
        <dbReference type="SAM" id="MobiDB-lite"/>
    </source>
</evidence>
<dbReference type="EC" id="3.1.3.84" evidence="3"/>
<dbReference type="VEuPathDB" id="FungiDB:DFL_008886"/>
<dbReference type="InterPro" id="IPR050892">
    <property type="entry name" value="ADP-ribose_metab_enzymes"/>
</dbReference>
<feature type="compositionally biased region" description="Basic residues" evidence="7">
    <location>
        <begin position="216"/>
        <end position="237"/>
    </location>
</feature>
<dbReference type="GO" id="GO:0004721">
    <property type="term" value="F:phosphoprotein phosphatase activity"/>
    <property type="evidence" value="ECO:0007669"/>
    <property type="project" value="UniProtKB-KW"/>
</dbReference>
<dbReference type="PANTHER" id="PTHR12521:SF0">
    <property type="entry name" value="ADP-RIBOSE GLYCOHYDROLASE OARD1"/>
    <property type="match status" value="1"/>
</dbReference>
<dbReference type="SUPFAM" id="SSF52949">
    <property type="entry name" value="Macro domain-like"/>
    <property type="match status" value="1"/>
</dbReference>
<proteinExistence type="inferred from homology"/>
<feature type="region of interest" description="Disordered" evidence="7">
    <location>
        <begin position="1"/>
        <end position="34"/>
    </location>
</feature>
<comment type="similarity">
    <text evidence="2">Belongs to the POA1 family.</text>
</comment>
<dbReference type="PROSITE" id="PS51154">
    <property type="entry name" value="MACRO"/>
    <property type="match status" value="1"/>
</dbReference>
<evidence type="ECO:0000256" key="1">
    <source>
        <dbReference type="ARBA" id="ARBA00002432"/>
    </source>
</evidence>
<feature type="compositionally biased region" description="Basic and acidic residues" evidence="7">
    <location>
        <begin position="1"/>
        <end position="11"/>
    </location>
</feature>
<evidence type="ECO:0000256" key="5">
    <source>
        <dbReference type="ARBA" id="ARBA00022912"/>
    </source>
</evidence>
<keyword evidence="10" id="KW-1185">Reference proteome</keyword>
<evidence type="ECO:0000256" key="4">
    <source>
        <dbReference type="ARBA" id="ARBA00019744"/>
    </source>
</evidence>
<dbReference type="RefSeq" id="XP_067486548.1">
    <property type="nucleotide sequence ID" value="XM_067638683.1"/>
</dbReference>
<name>A0A436ZQ44_ARTFL</name>
<evidence type="ECO:0000259" key="8">
    <source>
        <dbReference type="PROSITE" id="PS51154"/>
    </source>
</evidence>
<comment type="caution">
    <text evidence="9">The sequence shown here is derived from an EMBL/GenBank/DDBJ whole genome shotgun (WGS) entry which is preliminary data.</text>
</comment>
<protein>
    <recommendedName>
        <fullName evidence="4">ADP-ribose 1''-phosphate phosphatase</fullName>
        <ecNumber evidence="3">3.1.3.84</ecNumber>
    </recommendedName>
</protein>
<dbReference type="STRING" id="97331.A0A436ZQ44"/>
<dbReference type="GeneID" id="93591197"/>
<dbReference type="Proteomes" id="UP000283090">
    <property type="component" value="Unassembled WGS sequence"/>
</dbReference>
<dbReference type="GO" id="GO:0140291">
    <property type="term" value="P:peptidyl-glutamate ADP-deribosylation"/>
    <property type="evidence" value="ECO:0007669"/>
    <property type="project" value="TreeGrafter"/>
</dbReference>
<dbReference type="PANTHER" id="PTHR12521">
    <property type="entry name" value="PROTEIN C6ORF130"/>
    <property type="match status" value="1"/>
</dbReference>
<evidence type="ECO:0000256" key="6">
    <source>
        <dbReference type="ARBA" id="ARBA00034427"/>
    </source>
</evidence>
<comment type="function">
    <text evidence="1">Highly specific phosphatase involved in the metabolism of ADP-ribose 1''-phosphate (Appr1p) which is produced as a consequence of tRNA splicing.</text>
</comment>
<dbReference type="SMART" id="SM00506">
    <property type="entry name" value="A1pp"/>
    <property type="match status" value="1"/>
</dbReference>
<organism evidence="9 10">
    <name type="scientific">Arthrobotrys flagrans</name>
    <name type="common">Nematode-trapping fungus</name>
    <name type="synonym">Trichothecium flagrans</name>
    <dbReference type="NCBI Taxonomy" id="97331"/>
    <lineage>
        <taxon>Eukaryota</taxon>
        <taxon>Fungi</taxon>
        <taxon>Dikarya</taxon>
        <taxon>Ascomycota</taxon>
        <taxon>Pezizomycotina</taxon>
        <taxon>Orbiliomycetes</taxon>
        <taxon>Orbiliales</taxon>
        <taxon>Orbiliaceae</taxon>
        <taxon>Arthrobotrys</taxon>
    </lineage>
</organism>
<keyword evidence="5" id="KW-0904">Protein phosphatase</keyword>
<feature type="region of interest" description="Disordered" evidence="7">
    <location>
        <begin position="208"/>
        <end position="237"/>
    </location>
</feature>
<sequence length="237" mass="25303">MSTSNARRDVAENEAPASVTSVPSDEGVETIDAGEGQSGGVVMVRGDIFAAPANSVLIHACNCRGSWGAGIALAFKRLYPAAYGVYHTHCTNVSNPSSLLGTTLLIPPQPTDPNGHWIACLFTSVYYGQRVDTPENILENTASSFEHLLNLVANKEAGRRTVGEMHACKINSGRFGVEWERSKGVLEDGLRGDGKGRVVFAYEFEEEGGITGSRGGRGHRRGNGRGGGRGRRERSRG</sequence>
<dbReference type="CDD" id="cd02901">
    <property type="entry name" value="Macro_Poa1p-like"/>
    <property type="match status" value="1"/>
</dbReference>